<proteinExistence type="predicted"/>
<dbReference type="RefSeq" id="WP_344450955.1">
    <property type="nucleotide sequence ID" value="NZ_BAAATZ010000009.1"/>
</dbReference>
<dbReference type="PANTHER" id="PTHR43649:SF32">
    <property type="entry name" value="SUGAR BINDING SECRETED PROTEIN"/>
    <property type="match status" value="1"/>
</dbReference>
<keyword evidence="3" id="KW-1185">Reference proteome</keyword>
<dbReference type="Proteomes" id="UP001501842">
    <property type="component" value="Unassembled WGS sequence"/>
</dbReference>
<evidence type="ECO:0000256" key="1">
    <source>
        <dbReference type="SAM" id="SignalP"/>
    </source>
</evidence>
<reference evidence="3" key="1">
    <citation type="journal article" date="2019" name="Int. J. Syst. Evol. Microbiol.">
        <title>The Global Catalogue of Microorganisms (GCM) 10K type strain sequencing project: providing services to taxonomists for standard genome sequencing and annotation.</title>
        <authorList>
            <consortium name="The Broad Institute Genomics Platform"/>
            <consortium name="The Broad Institute Genome Sequencing Center for Infectious Disease"/>
            <person name="Wu L."/>
            <person name="Ma J."/>
        </authorList>
    </citation>
    <scope>NUCLEOTIDE SEQUENCE [LARGE SCALE GENOMIC DNA]</scope>
    <source>
        <strain evidence="3">JCM 8201</strain>
    </source>
</reference>
<dbReference type="InterPro" id="IPR006059">
    <property type="entry name" value="SBP"/>
</dbReference>
<sequence>MKPIRRSAVIAAVLAGVLTAGAACSSDDSGSGDSGQITLTVDTFGSFGYEDLFAQYEKDHAGIKIEHRNEKEHEKVYVPNLLKYLETSSGAGDVVALEEGVLTNLRGRSDKFLDLNQYGAAELKDDFLPWKWSLGQSLDGKSLMALGTDVGGLAMCYRSDLFEKAGLPTDREAVGQLWPTWQAYVDTGKKFQEKVPGTKFVDGLTTLFNASLSQEAPKNGNVTYFDASDKYVADTNPAVKTAFDFVTGLNNEKLSAGLKSFTPQWQTGFKKDSFATMACPAWMLGVIEENAGEAYAGKWDVAAVPGGGGNWGGSFLAVPKQSEHPKEAADLAKFLTSAQSQITAFEAVNALPTSKKALADPKVKDAKDAYFSDAPVGEIFASTAASLQPVQLGVKNVDVRTVFEDVLVALGQGKLSPEEAWKKAVEDGRDKAE</sequence>
<accession>A0ABP6GN29</accession>
<dbReference type="Pfam" id="PF13416">
    <property type="entry name" value="SBP_bac_8"/>
    <property type="match status" value="1"/>
</dbReference>
<dbReference type="InterPro" id="IPR050490">
    <property type="entry name" value="Bact_solute-bd_prot1"/>
</dbReference>
<dbReference type="PANTHER" id="PTHR43649">
    <property type="entry name" value="ARABINOSE-BINDING PROTEIN-RELATED"/>
    <property type="match status" value="1"/>
</dbReference>
<dbReference type="EMBL" id="BAAATZ010000009">
    <property type="protein sequence ID" value="GAA2726623.1"/>
    <property type="molecule type" value="Genomic_DNA"/>
</dbReference>
<gene>
    <name evidence="2" type="ORF">GCM10010439_29860</name>
</gene>
<comment type="caution">
    <text evidence="2">The sequence shown here is derived from an EMBL/GenBank/DDBJ whole genome shotgun (WGS) entry which is preliminary data.</text>
</comment>
<name>A0ABP6GN29_9ACTN</name>
<feature type="signal peptide" evidence="1">
    <location>
        <begin position="1"/>
        <end position="22"/>
    </location>
</feature>
<feature type="chain" id="PRO_5046060385" evidence="1">
    <location>
        <begin position="23"/>
        <end position="433"/>
    </location>
</feature>
<dbReference type="SUPFAM" id="SSF53850">
    <property type="entry name" value="Periplasmic binding protein-like II"/>
    <property type="match status" value="1"/>
</dbReference>
<dbReference type="PROSITE" id="PS51257">
    <property type="entry name" value="PROKAR_LIPOPROTEIN"/>
    <property type="match status" value="1"/>
</dbReference>
<protein>
    <submittedName>
        <fullName evidence="2">ABC transporter substrate-binding protein</fullName>
    </submittedName>
</protein>
<keyword evidence="1" id="KW-0732">Signal</keyword>
<evidence type="ECO:0000313" key="2">
    <source>
        <dbReference type="EMBL" id="GAA2726623.1"/>
    </source>
</evidence>
<evidence type="ECO:0000313" key="3">
    <source>
        <dbReference type="Proteomes" id="UP001501842"/>
    </source>
</evidence>
<dbReference type="Gene3D" id="3.40.190.10">
    <property type="entry name" value="Periplasmic binding protein-like II"/>
    <property type="match status" value="1"/>
</dbReference>
<organism evidence="2 3">
    <name type="scientific">Actinocorallia aurantiaca</name>
    <dbReference type="NCBI Taxonomy" id="46204"/>
    <lineage>
        <taxon>Bacteria</taxon>
        <taxon>Bacillati</taxon>
        <taxon>Actinomycetota</taxon>
        <taxon>Actinomycetes</taxon>
        <taxon>Streptosporangiales</taxon>
        <taxon>Thermomonosporaceae</taxon>
        <taxon>Actinocorallia</taxon>
    </lineage>
</organism>